<dbReference type="Gene3D" id="3.40.50.1000">
    <property type="entry name" value="HAD superfamily/HAD-like"/>
    <property type="match status" value="1"/>
</dbReference>
<proteinExistence type="predicted"/>
<dbReference type="NCBIfam" id="TIGR01509">
    <property type="entry name" value="HAD-SF-IA-v3"/>
    <property type="match status" value="1"/>
</dbReference>
<dbReference type="InterPro" id="IPR052898">
    <property type="entry name" value="ACAD10-like"/>
</dbReference>
<dbReference type="GO" id="GO:0016787">
    <property type="term" value="F:hydrolase activity"/>
    <property type="evidence" value="ECO:0007669"/>
    <property type="project" value="UniProtKB-KW"/>
</dbReference>
<dbReference type="Proteomes" id="UP001596074">
    <property type="component" value="Unassembled WGS sequence"/>
</dbReference>
<keyword evidence="2" id="KW-0378">Hydrolase</keyword>
<feature type="region of interest" description="Disordered" evidence="1">
    <location>
        <begin position="227"/>
        <end position="247"/>
    </location>
</feature>
<dbReference type="PANTHER" id="PTHR47829">
    <property type="entry name" value="HYDROLASE, PUTATIVE (AFU_ORTHOLOGUE AFUA_1G12880)-RELATED"/>
    <property type="match status" value="1"/>
</dbReference>
<dbReference type="Gene3D" id="1.10.150.240">
    <property type="entry name" value="Putative phosphatase, domain 2"/>
    <property type="match status" value="1"/>
</dbReference>
<reference evidence="3" key="1">
    <citation type="journal article" date="2019" name="Int. J. Syst. Evol. Microbiol.">
        <title>The Global Catalogue of Microorganisms (GCM) 10K type strain sequencing project: providing services to taxonomists for standard genome sequencing and annotation.</title>
        <authorList>
            <consortium name="The Broad Institute Genomics Platform"/>
            <consortium name="The Broad Institute Genome Sequencing Center for Infectious Disease"/>
            <person name="Wu L."/>
            <person name="Ma J."/>
        </authorList>
    </citation>
    <scope>NUCLEOTIDE SEQUENCE [LARGE SCALE GENOMIC DNA]</scope>
    <source>
        <strain evidence="3">KCTC 42087</strain>
    </source>
</reference>
<accession>A0ABW0ZV64</accession>
<dbReference type="InterPro" id="IPR006439">
    <property type="entry name" value="HAD-SF_hydro_IA"/>
</dbReference>
<organism evidence="2 3">
    <name type="scientific">Actinomadura rugatobispora</name>
    <dbReference type="NCBI Taxonomy" id="1994"/>
    <lineage>
        <taxon>Bacteria</taxon>
        <taxon>Bacillati</taxon>
        <taxon>Actinomycetota</taxon>
        <taxon>Actinomycetes</taxon>
        <taxon>Streptosporangiales</taxon>
        <taxon>Thermomonosporaceae</taxon>
        <taxon>Actinomadura</taxon>
    </lineage>
</organism>
<evidence type="ECO:0000256" key="1">
    <source>
        <dbReference type="SAM" id="MobiDB-lite"/>
    </source>
</evidence>
<dbReference type="InterPro" id="IPR036412">
    <property type="entry name" value="HAD-like_sf"/>
</dbReference>
<dbReference type="SUPFAM" id="SSF56784">
    <property type="entry name" value="HAD-like"/>
    <property type="match status" value="1"/>
</dbReference>
<comment type="caution">
    <text evidence="2">The sequence shown here is derived from an EMBL/GenBank/DDBJ whole genome shotgun (WGS) entry which is preliminary data.</text>
</comment>
<gene>
    <name evidence="2" type="ORF">ACFPZN_16225</name>
</gene>
<dbReference type="Pfam" id="PF00702">
    <property type="entry name" value="Hydrolase"/>
    <property type="match status" value="1"/>
</dbReference>
<dbReference type="CDD" id="cd02603">
    <property type="entry name" value="HAD_sEH-N_like"/>
    <property type="match status" value="1"/>
</dbReference>
<name>A0ABW0ZV64_9ACTN</name>
<dbReference type="PANTHER" id="PTHR47829:SF1">
    <property type="entry name" value="HAD FAMILY PHOSPHATASE"/>
    <property type="match status" value="1"/>
</dbReference>
<dbReference type="EMBL" id="JBHSON010000020">
    <property type="protein sequence ID" value="MFC5747175.1"/>
    <property type="molecule type" value="Genomic_DNA"/>
</dbReference>
<protein>
    <submittedName>
        <fullName evidence="2">HAD family hydrolase</fullName>
    </submittedName>
</protein>
<dbReference type="RefSeq" id="WP_378282890.1">
    <property type="nucleotide sequence ID" value="NZ_JBHSON010000020.1"/>
</dbReference>
<evidence type="ECO:0000313" key="3">
    <source>
        <dbReference type="Proteomes" id="UP001596074"/>
    </source>
</evidence>
<keyword evidence="3" id="KW-1185">Reference proteome</keyword>
<dbReference type="InterPro" id="IPR023198">
    <property type="entry name" value="PGP-like_dom2"/>
</dbReference>
<dbReference type="PRINTS" id="PR00413">
    <property type="entry name" value="HADHALOGNASE"/>
</dbReference>
<evidence type="ECO:0000313" key="2">
    <source>
        <dbReference type="EMBL" id="MFC5747175.1"/>
    </source>
</evidence>
<sequence>MTRDRRASERTGAEGIITATAVRPRALVIDWVGVLTTGFESSVAAWSRSEGLDVAAVMDVLAELRGAGVGEQAGSGMITALERGEVGPETFERALALRLRRVSGVAVEPSGLMGRLFGHFEVDLRLLAAVRRLRDRGHRTALLSNSWGNDYPRTLIDGAFDQVLISGEIGLRKPQPEIFWHAARRLGVAPHEAVFVDDLADNVAGAARAGMIGVLHESRAATERALDGHFPVPEEAGAGSEGRDRAH</sequence>
<dbReference type="InterPro" id="IPR023214">
    <property type="entry name" value="HAD_sf"/>
</dbReference>